<dbReference type="GeneID" id="301105559"/>
<dbReference type="InterPro" id="IPR033900">
    <property type="entry name" value="Gram_neg_porin_domain"/>
</dbReference>
<evidence type="ECO:0000313" key="12">
    <source>
        <dbReference type="EMBL" id="NUY04783.1"/>
    </source>
</evidence>
<keyword evidence="4" id="KW-1134">Transmembrane beta strand</keyword>
<comment type="subunit">
    <text evidence="2">Homotrimer.</text>
</comment>
<organism evidence="12 13">
    <name type="scientific">Paraburkholderia youngii</name>
    <dbReference type="NCBI Taxonomy" id="2782701"/>
    <lineage>
        <taxon>Bacteria</taxon>
        <taxon>Pseudomonadati</taxon>
        <taxon>Pseudomonadota</taxon>
        <taxon>Betaproteobacteria</taxon>
        <taxon>Burkholderiales</taxon>
        <taxon>Burkholderiaceae</taxon>
        <taxon>Paraburkholderia</taxon>
    </lineage>
</organism>
<protein>
    <submittedName>
        <fullName evidence="12">Porin</fullName>
    </submittedName>
</protein>
<dbReference type="PANTHER" id="PTHR34501:SF9">
    <property type="entry name" value="MAJOR OUTER MEMBRANE PROTEIN P.IA"/>
    <property type="match status" value="1"/>
</dbReference>
<dbReference type="PANTHER" id="PTHR34501">
    <property type="entry name" value="PROTEIN YDDL-RELATED"/>
    <property type="match status" value="1"/>
</dbReference>
<dbReference type="SUPFAM" id="SSF56935">
    <property type="entry name" value="Porins"/>
    <property type="match status" value="1"/>
</dbReference>
<dbReference type="PRINTS" id="PR00184">
    <property type="entry name" value="NEISSPPORIN"/>
</dbReference>
<evidence type="ECO:0000256" key="8">
    <source>
        <dbReference type="ARBA" id="ARBA00023114"/>
    </source>
</evidence>
<dbReference type="Proteomes" id="UP000594380">
    <property type="component" value="Unassembled WGS sequence"/>
</dbReference>
<keyword evidence="7" id="KW-0406">Ion transport</keyword>
<dbReference type="RefSeq" id="WP_176111971.1">
    <property type="nucleotide sequence ID" value="NZ_JAALDK010000002.1"/>
</dbReference>
<evidence type="ECO:0000256" key="10">
    <source>
        <dbReference type="ARBA" id="ARBA00023237"/>
    </source>
</evidence>
<gene>
    <name evidence="12" type="ORF">G5S42_35000</name>
</gene>
<evidence type="ECO:0000256" key="6">
    <source>
        <dbReference type="ARBA" id="ARBA00022729"/>
    </source>
</evidence>
<name>A0A7Y6K7X1_9BURK</name>
<dbReference type="Gene3D" id="2.40.160.10">
    <property type="entry name" value="Porin"/>
    <property type="match status" value="1"/>
</dbReference>
<evidence type="ECO:0000259" key="11">
    <source>
        <dbReference type="Pfam" id="PF13609"/>
    </source>
</evidence>
<dbReference type="GO" id="GO:0046930">
    <property type="term" value="C:pore complex"/>
    <property type="evidence" value="ECO:0007669"/>
    <property type="project" value="UniProtKB-KW"/>
</dbReference>
<feature type="domain" description="Porin" evidence="11">
    <location>
        <begin position="2"/>
        <end position="325"/>
    </location>
</feature>
<evidence type="ECO:0000256" key="7">
    <source>
        <dbReference type="ARBA" id="ARBA00023065"/>
    </source>
</evidence>
<dbReference type="EMBL" id="JAALDK010000002">
    <property type="protein sequence ID" value="NUY04783.1"/>
    <property type="molecule type" value="Genomic_DNA"/>
</dbReference>
<keyword evidence="8" id="KW-0626">Porin</keyword>
<dbReference type="GO" id="GO:0034220">
    <property type="term" value="P:monoatomic ion transmembrane transport"/>
    <property type="evidence" value="ECO:0007669"/>
    <property type="project" value="InterPro"/>
</dbReference>
<comment type="caution">
    <text evidence="12">The sequence shown here is derived from an EMBL/GenBank/DDBJ whole genome shotgun (WGS) entry which is preliminary data.</text>
</comment>
<dbReference type="InterPro" id="IPR002299">
    <property type="entry name" value="Porin_Neis"/>
</dbReference>
<reference evidence="12 13" key="1">
    <citation type="submission" date="2020-02" db="EMBL/GenBank/DDBJ databases">
        <title>Paraburkholderia simonii sp. nov. and Paraburkholderia youngii sp. nov. Brazilian and Mexican Mimosa-associated rhizobia.</title>
        <authorList>
            <person name="Mavima L."/>
            <person name="Beukes C.W."/>
            <person name="Chan W.Y."/>
            <person name="Palmer M."/>
            <person name="De Meyer S.E."/>
            <person name="James E.K."/>
            <person name="Venter S.N."/>
            <person name="Steenkamp E.T."/>
        </authorList>
    </citation>
    <scope>NUCLEOTIDE SEQUENCE [LARGE SCALE GENOMIC DNA]</scope>
    <source>
        <strain evidence="12 13">JPY169</strain>
    </source>
</reference>
<dbReference type="InterPro" id="IPR023614">
    <property type="entry name" value="Porin_dom_sf"/>
</dbReference>
<dbReference type="AlphaFoldDB" id="A0A7Y6K7X1"/>
<evidence type="ECO:0000256" key="9">
    <source>
        <dbReference type="ARBA" id="ARBA00023136"/>
    </source>
</evidence>
<dbReference type="CDD" id="cd00342">
    <property type="entry name" value="gram_neg_porins"/>
    <property type="match status" value="1"/>
</dbReference>
<keyword evidence="6" id="KW-0732">Signal</keyword>
<evidence type="ECO:0000256" key="3">
    <source>
        <dbReference type="ARBA" id="ARBA00022448"/>
    </source>
</evidence>
<evidence type="ECO:0000256" key="1">
    <source>
        <dbReference type="ARBA" id="ARBA00004571"/>
    </source>
</evidence>
<keyword evidence="3" id="KW-0813">Transport</keyword>
<dbReference type="Pfam" id="PF13609">
    <property type="entry name" value="Porin_4"/>
    <property type="match status" value="1"/>
</dbReference>
<evidence type="ECO:0000256" key="2">
    <source>
        <dbReference type="ARBA" id="ARBA00011233"/>
    </source>
</evidence>
<dbReference type="InterPro" id="IPR050298">
    <property type="entry name" value="Gram-neg_bact_OMP"/>
</dbReference>
<dbReference type="PRINTS" id="PR00182">
    <property type="entry name" value="ECOLNEIPORIN"/>
</dbReference>
<comment type="subcellular location">
    <subcellularLocation>
        <location evidence="1">Cell outer membrane</location>
        <topology evidence="1">Multi-pass membrane protein</topology>
    </subcellularLocation>
</comment>
<sequence>MALAALTTNAQAQSSVTMYGELDTGLAWLNNVGGHAQYKATSGLIDGSFWALQGSEDLGGGNKAIFMLERGFSITTGEQFDDHPSYVGLSSDAWGTVTLGHQYDSVHDFFAPVTLTGGAGGTAFAHPFDNDNANNSYLARNSVKYASPSFGGLTVGGMYALSNAAGQFANNRAYSLGISYQNGPFNAGAAWLHASGRGATSTGAYDAVIVPGGARRTFDAFAQTQNTYGVGANYAIGDLTLGAAWSRSTFSGLVDAATGNPAPSAQFNNYEVNAQYQLMPTLSLAGMYNYTNGSDQHWHQAGLQAAYLLSTRTDTYVETVYQRASTDAPAVINSAEPSSGRNQLLIGAGIRHRF</sequence>
<evidence type="ECO:0000313" key="13">
    <source>
        <dbReference type="Proteomes" id="UP000594380"/>
    </source>
</evidence>
<proteinExistence type="predicted"/>
<dbReference type="InterPro" id="IPR001702">
    <property type="entry name" value="Porin_Gram-ve"/>
</dbReference>
<dbReference type="GO" id="GO:0009279">
    <property type="term" value="C:cell outer membrane"/>
    <property type="evidence" value="ECO:0007669"/>
    <property type="project" value="UniProtKB-SubCell"/>
</dbReference>
<keyword evidence="10" id="KW-0998">Cell outer membrane</keyword>
<accession>A0A7Y6K7X1</accession>
<keyword evidence="9" id="KW-0472">Membrane</keyword>
<dbReference type="GO" id="GO:0015288">
    <property type="term" value="F:porin activity"/>
    <property type="evidence" value="ECO:0007669"/>
    <property type="project" value="UniProtKB-KW"/>
</dbReference>
<evidence type="ECO:0000256" key="4">
    <source>
        <dbReference type="ARBA" id="ARBA00022452"/>
    </source>
</evidence>
<keyword evidence="5" id="KW-0812">Transmembrane</keyword>
<evidence type="ECO:0000256" key="5">
    <source>
        <dbReference type="ARBA" id="ARBA00022692"/>
    </source>
</evidence>